<dbReference type="PROSITE" id="PS51187">
    <property type="entry name" value="AUTOINDUCER_SYNTH_2"/>
    <property type="match status" value="1"/>
</dbReference>
<dbReference type="EMBL" id="VOSW01000159">
    <property type="protein sequence ID" value="KAE8753913.1"/>
    <property type="molecule type" value="Genomic_DNA"/>
</dbReference>
<organism evidence="9 10">
    <name type="scientific">Paraburkholderia madseniana</name>
    <dbReference type="NCBI Taxonomy" id="2599607"/>
    <lineage>
        <taxon>Bacteria</taxon>
        <taxon>Pseudomonadati</taxon>
        <taxon>Pseudomonadota</taxon>
        <taxon>Betaproteobacteria</taxon>
        <taxon>Burkholderiales</taxon>
        <taxon>Burkholderiaceae</taxon>
        <taxon>Paraburkholderia</taxon>
    </lineage>
</organism>
<dbReference type="GO" id="GO:0007165">
    <property type="term" value="P:signal transduction"/>
    <property type="evidence" value="ECO:0007669"/>
    <property type="project" value="TreeGrafter"/>
</dbReference>
<accession>A0A6N6W0B6</accession>
<comment type="catalytic activity">
    <reaction evidence="6 8">
        <text>a fatty acyl-[ACP] + S-adenosyl-L-methionine = an N-acyl-L-homoserine lactone + S-methyl-5'-thioadenosine + holo-[ACP] + H(+)</text>
        <dbReference type="Rhea" id="RHEA:10096"/>
        <dbReference type="Rhea" id="RHEA-COMP:9685"/>
        <dbReference type="Rhea" id="RHEA-COMP:14125"/>
        <dbReference type="ChEBI" id="CHEBI:15378"/>
        <dbReference type="ChEBI" id="CHEBI:17509"/>
        <dbReference type="ChEBI" id="CHEBI:55474"/>
        <dbReference type="ChEBI" id="CHEBI:59789"/>
        <dbReference type="ChEBI" id="CHEBI:64479"/>
        <dbReference type="ChEBI" id="CHEBI:138651"/>
        <dbReference type="EC" id="2.3.1.184"/>
    </reaction>
</comment>
<dbReference type="Pfam" id="PF00765">
    <property type="entry name" value="Autoind_synth"/>
    <property type="match status" value="1"/>
</dbReference>
<dbReference type="OrthoDB" id="6023281at2"/>
<comment type="caution">
    <text evidence="9">The sequence shown here is derived from an EMBL/GenBank/DDBJ whole genome shotgun (WGS) entry which is preliminary data.</text>
</comment>
<dbReference type="GO" id="GO:0061579">
    <property type="term" value="F:N-acyl homoserine lactone synthase activity"/>
    <property type="evidence" value="ECO:0007669"/>
    <property type="project" value="UniProtKB-UniRule"/>
</dbReference>
<evidence type="ECO:0000256" key="3">
    <source>
        <dbReference type="ARBA" id="ARBA00022679"/>
    </source>
</evidence>
<name>A0A6N6W0B6_9BURK</name>
<proteinExistence type="inferred from homology"/>
<evidence type="ECO:0000256" key="5">
    <source>
        <dbReference type="ARBA" id="ARBA00022929"/>
    </source>
</evidence>
<comment type="similarity">
    <text evidence="7 8">Belongs to the autoinducer synthase family.</text>
</comment>
<evidence type="ECO:0000256" key="7">
    <source>
        <dbReference type="PROSITE-ProRule" id="PRU00533"/>
    </source>
</evidence>
<dbReference type="PANTHER" id="PTHR39322:SF1">
    <property type="entry name" value="ISOVALERYL-HOMOSERINE LACTONE SYNTHASE"/>
    <property type="match status" value="1"/>
</dbReference>
<evidence type="ECO:0000256" key="6">
    <source>
        <dbReference type="ARBA" id="ARBA00048576"/>
    </source>
</evidence>
<protein>
    <recommendedName>
        <fullName evidence="1 8">Acyl-homoserine-lactone synthase</fullName>
        <ecNumber evidence="1 8">2.3.1.184</ecNumber>
    </recommendedName>
    <alternativeName>
        <fullName evidence="8">Autoinducer synthesis protein</fullName>
    </alternativeName>
</protein>
<dbReference type="InterPro" id="IPR018311">
    <property type="entry name" value="Autoind_synth_CS"/>
</dbReference>
<reference evidence="9 10" key="1">
    <citation type="journal article" date="2020" name="Int. J. Syst. Evol. Microbiol.">
        <title>Paraburkholderia madseniana sp. nov., a phenolic acid-degrading bacterium isolated from acidic forest soil.</title>
        <authorList>
            <person name="Wilhelm R.C."/>
            <person name="Murphy S.J.L."/>
            <person name="Feriancek N.M."/>
            <person name="Karasz D.C."/>
            <person name="DeRito C.M."/>
            <person name="Newman J.D."/>
            <person name="Buckley D.H."/>
        </authorList>
    </citation>
    <scope>NUCLEOTIDE SEQUENCE [LARGE SCALE GENOMIC DNA]</scope>
    <source>
        <strain evidence="9 10">RP11</strain>
    </source>
</reference>
<dbReference type="GO" id="GO:0009372">
    <property type="term" value="P:quorum sensing"/>
    <property type="evidence" value="ECO:0007669"/>
    <property type="project" value="UniProtKB-UniRule"/>
</dbReference>
<dbReference type="InterPro" id="IPR001690">
    <property type="entry name" value="Autoind_synthase"/>
</dbReference>
<dbReference type="InterPro" id="IPR016181">
    <property type="entry name" value="Acyl_CoA_acyltransferase"/>
</dbReference>
<dbReference type="PANTHER" id="PTHR39322">
    <property type="entry name" value="ACYL-HOMOSERINE-LACTONE SYNTHASE"/>
    <property type="match status" value="1"/>
</dbReference>
<keyword evidence="4 8" id="KW-0949">S-adenosyl-L-methionine</keyword>
<keyword evidence="3 8" id="KW-0808">Transferase</keyword>
<evidence type="ECO:0000313" key="9">
    <source>
        <dbReference type="EMBL" id="KAE8753913.1"/>
    </source>
</evidence>
<evidence type="ECO:0000256" key="1">
    <source>
        <dbReference type="ARBA" id="ARBA00012340"/>
    </source>
</evidence>
<dbReference type="EC" id="2.3.1.184" evidence="1 8"/>
<dbReference type="PRINTS" id="PR01549">
    <property type="entry name" value="AUTOINDCRSYN"/>
</dbReference>
<evidence type="ECO:0000256" key="4">
    <source>
        <dbReference type="ARBA" id="ARBA00022691"/>
    </source>
</evidence>
<dbReference type="RefSeq" id="WP_154567356.1">
    <property type="nucleotide sequence ID" value="NZ_VOSW01000159.1"/>
</dbReference>
<gene>
    <name evidence="9" type="ORF">FSO04_42580</name>
</gene>
<dbReference type="Gene3D" id="3.40.630.30">
    <property type="match status" value="1"/>
</dbReference>
<dbReference type="AlphaFoldDB" id="A0A6N6W0B6"/>
<dbReference type="SUPFAM" id="SSF55729">
    <property type="entry name" value="Acyl-CoA N-acyltransferases (Nat)"/>
    <property type="match status" value="1"/>
</dbReference>
<keyword evidence="5 7" id="KW-0071">Autoinducer synthesis</keyword>
<sequence length="197" mass="22258">MFSGIRIASQREFDISDLTDMYRFRAQVFRERMGWEVSTVSDMEVDGYDGLLPYYMLIRGQDLQVRGCWRLLPTQGPYMLKNTFPELLYGQTAPEAPDVWELSRFAVASGGVEQGFGFTSFAMQAIREIIAFGERRGLSRYVTVTTTAVERLLSRTGIEIHRIGPPMRIGKENTVALTVVLGEQTHNALFGEMEIAA</sequence>
<evidence type="ECO:0000313" key="10">
    <source>
        <dbReference type="Proteomes" id="UP000463700"/>
    </source>
</evidence>
<evidence type="ECO:0000256" key="8">
    <source>
        <dbReference type="RuleBase" id="RU361135"/>
    </source>
</evidence>
<evidence type="ECO:0000256" key="2">
    <source>
        <dbReference type="ARBA" id="ARBA00022654"/>
    </source>
</evidence>
<keyword evidence="2 7" id="KW-0673">Quorum sensing</keyword>
<dbReference type="Proteomes" id="UP000463700">
    <property type="component" value="Unassembled WGS sequence"/>
</dbReference>
<dbReference type="PROSITE" id="PS00949">
    <property type="entry name" value="AUTOINDUCER_SYNTH_1"/>
    <property type="match status" value="1"/>
</dbReference>